<name>A0A8J6N7G8_9BACT</name>
<protein>
    <recommendedName>
        <fullName evidence="5">Lipoprotein</fullName>
    </recommendedName>
</protein>
<feature type="region of interest" description="Disordered" evidence="1">
    <location>
        <begin position="135"/>
        <end position="163"/>
    </location>
</feature>
<evidence type="ECO:0000256" key="1">
    <source>
        <dbReference type="SAM" id="MobiDB-lite"/>
    </source>
</evidence>
<evidence type="ECO:0000256" key="2">
    <source>
        <dbReference type="SAM" id="SignalP"/>
    </source>
</evidence>
<reference evidence="3 4" key="1">
    <citation type="submission" date="2020-08" db="EMBL/GenBank/DDBJ databases">
        <title>Bridging the membrane lipid divide: bacteria of the FCB group superphylum have the potential to synthesize archaeal ether lipids.</title>
        <authorList>
            <person name="Villanueva L."/>
            <person name="Von Meijenfeldt F.A.B."/>
            <person name="Westbye A.B."/>
            <person name="Yadav S."/>
            <person name="Hopmans E.C."/>
            <person name="Dutilh B.E."/>
            <person name="Sinninghe Damste J.S."/>
        </authorList>
    </citation>
    <scope>NUCLEOTIDE SEQUENCE [LARGE SCALE GENOMIC DNA]</scope>
    <source>
        <strain evidence="3">NIOZ-UU81</strain>
    </source>
</reference>
<gene>
    <name evidence="3" type="ORF">H8E79_09060</name>
</gene>
<dbReference type="EMBL" id="JACNLK010000088">
    <property type="protein sequence ID" value="MBC8209298.1"/>
    <property type="molecule type" value="Genomic_DNA"/>
</dbReference>
<evidence type="ECO:0008006" key="5">
    <source>
        <dbReference type="Google" id="ProtNLM"/>
    </source>
</evidence>
<feature type="signal peptide" evidence="2">
    <location>
        <begin position="1"/>
        <end position="20"/>
    </location>
</feature>
<dbReference type="AlphaFoldDB" id="A0A8J6N7G8"/>
<organism evidence="3 4">
    <name type="scientific">Candidatus Desulfatifera sulfidica</name>
    <dbReference type="NCBI Taxonomy" id="2841691"/>
    <lineage>
        <taxon>Bacteria</taxon>
        <taxon>Pseudomonadati</taxon>
        <taxon>Thermodesulfobacteriota</taxon>
        <taxon>Desulfobulbia</taxon>
        <taxon>Desulfobulbales</taxon>
        <taxon>Desulfobulbaceae</taxon>
        <taxon>Candidatus Desulfatifera</taxon>
    </lineage>
</organism>
<feature type="chain" id="PRO_5035271586" description="Lipoprotein" evidence="2">
    <location>
        <begin position="21"/>
        <end position="163"/>
    </location>
</feature>
<comment type="caution">
    <text evidence="3">The sequence shown here is derived from an EMBL/GenBank/DDBJ whole genome shotgun (WGS) entry which is preliminary data.</text>
</comment>
<dbReference type="Proteomes" id="UP000599024">
    <property type="component" value="Unassembled WGS sequence"/>
</dbReference>
<accession>A0A8J6N7G8</accession>
<keyword evidence="2" id="KW-0732">Signal</keyword>
<proteinExistence type="predicted"/>
<evidence type="ECO:0000313" key="4">
    <source>
        <dbReference type="Proteomes" id="UP000599024"/>
    </source>
</evidence>
<evidence type="ECO:0000313" key="3">
    <source>
        <dbReference type="EMBL" id="MBC8209298.1"/>
    </source>
</evidence>
<sequence length="163" mass="18367">MSRIPLLTALSLTLILNACAGLPPTGHLESSQTIRDLFESAIILEDHAYYTMGSEVKPDAIIGVRSPYRLDSEIWSPVDLSEPQLRDWLFWFRIHETFTCTYSGGRLIAPDGQAVGIWYSKKILATIWHVEQPGDPEGQSLKISSFRSPEGSPCRYQERADDR</sequence>